<evidence type="ECO:0000313" key="1">
    <source>
        <dbReference type="EMBL" id="CUU54893.1"/>
    </source>
</evidence>
<dbReference type="Gene3D" id="3.40.50.12500">
    <property type="match status" value="1"/>
</dbReference>
<keyword evidence="1" id="KW-0413">Isomerase</keyword>
<protein>
    <submittedName>
        <fullName evidence="1">Maleate isomerase</fullName>
    </submittedName>
</protein>
<dbReference type="PANTHER" id="PTHR40267:SF1">
    <property type="entry name" value="BLR3294 PROTEIN"/>
    <property type="match status" value="1"/>
</dbReference>
<dbReference type="Proteomes" id="UP000198802">
    <property type="component" value="Unassembled WGS sequence"/>
</dbReference>
<gene>
    <name evidence="1" type="ORF">Ga0074812_103383</name>
</gene>
<dbReference type="EMBL" id="FAOZ01000003">
    <property type="protein sequence ID" value="CUU54893.1"/>
    <property type="molecule type" value="Genomic_DNA"/>
</dbReference>
<organism evidence="1 2">
    <name type="scientific">Parafrankia irregularis</name>
    <dbReference type="NCBI Taxonomy" id="795642"/>
    <lineage>
        <taxon>Bacteria</taxon>
        <taxon>Bacillati</taxon>
        <taxon>Actinomycetota</taxon>
        <taxon>Actinomycetes</taxon>
        <taxon>Frankiales</taxon>
        <taxon>Frankiaceae</taxon>
        <taxon>Parafrankia</taxon>
    </lineage>
</organism>
<dbReference type="AlphaFoldDB" id="A0A0S4QHH3"/>
<sequence length="252" mass="27408">MSGDPLGYRAKFGVVTPSVNTVVQPEYDAMRPYGVTNHIARIHIPEKPIDGDVGFQELVDAIDRGLDDAVQRVLCVEPTCVVMGVSIEAVYRGGVGAARVIERRLNTRFGELTLIHAADALPAALRALGVDDGPVSLVTPYMPDADAHLKAFVEEIGYGYQQAIHLRAPTPLQISHTPEADVRAALTELAAGRPRAIIQFGANLSMARLADEAERWLGLPVIAVNTATYWHALRRHGIPDRREGFGSLLLRH</sequence>
<dbReference type="RefSeq" id="WP_091272797.1">
    <property type="nucleotide sequence ID" value="NZ_FAOZ01000003.1"/>
</dbReference>
<dbReference type="InterPro" id="IPR053714">
    <property type="entry name" value="Iso_Racemase_Enz_sf"/>
</dbReference>
<accession>A0A0S4QHH3</accession>
<name>A0A0S4QHH3_9ACTN</name>
<proteinExistence type="predicted"/>
<dbReference type="PANTHER" id="PTHR40267">
    <property type="entry name" value="BLR3294 PROTEIN"/>
    <property type="match status" value="1"/>
</dbReference>
<dbReference type="Pfam" id="PF17645">
    <property type="entry name" value="Amdase"/>
    <property type="match status" value="1"/>
</dbReference>
<dbReference type="GO" id="GO:0016853">
    <property type="term" value="F:isomerase activity"/>
    <property type="evidence" value="ECO:0007669"/>
    <property type="project" value="UniProtKB-KW"/>
</dbReference>
<evidence type="ECO:0000313" key="2">
    <source>
        <dbReference type="Proteomes" id="UP000198802"/>
    </source>
</evidence>
<reference evidence="2" key="1">
    <citation type="submission" date="2015-11" db="EMBL/GenBank/DDBJ databases">
        <authorList>
            <person name="Varghese N."/>
        </authorList>
    </citation>
    <scope>NUCLEOTIDE SEQUENCE [LARGE SCALE GENOMIC DNA]</scope>
    <source>
        <strain evidence="2">DSM 45899</strain>
    </source>
</reference>
<dbReference type="InterPro" id="IPR026286">
    <property type="entry name" value="MaiA/AMDase"/>
</dbReference>
<keyword evidence="2" id="KW-1185">Reference proteome</keyword>